<proteinExistence type="inferred from homology"/>
<evidence type="ECO:0000256" key="3">
    <source>
        <dbReference type="ARBA" id="ARBA00022692"/>
    </source>
</evidence>
<feature type="transmembrane region" description="Helical" evidence="6">
    <location>
        <begin position="248"/>
        <end position="270"/>
    </location>
</feature>
<protein>
    <submittedName>
        <fullName evidence="7">AI-2E family transporter</fullName>
    </submittedName>
</protein>
<keyword evidence="5 6" id="KW-0472">Membrane</keyword>
<evidence type="ECO:0000256" key="1">
    <source>
        <dbReference type="ARBA" id="ARBA00004141"/>
    </source>
</evidence>
<feature type="transmembrane region" description="Helical" evidence="6">
    <location>
        <begin position="282"/>
        <end position="302"/>
    </location>
</feature>
<evidence type="ECO:0000313" key="8">
    <source>
        <dbReference type="Proteomes" id="UP000647491"/>
    </source>
</evidence>
<organism evidence="7 8">
    <name type="scientific">Enterocloster hominis</name>
    <name type="common">ex Liu et al. 2021</name>
    <dbReference type="NCBI Taxonomy" id="2763663"/>
    <lineage>
        <taxon>Bacteria</taxon>
        <taxon>Bacillati</taxon>
        <taxon>Bacillota</taxon>
        <taxon>Clostridia</taxon>
        <taxon>Lachnospirales</taxon>
        <taxon>Lachnospiraceae</taxon>
        <taxon>Enterocloster</taxon>
    </lineage>
</organism>
<keyword evidence="3 6" id="KW-0812">Transmembrane</keyword>
<dbReference type="PANTHER" id="PTHR21716:SF68">
    <property type="entry name" value="TRANSPORT PROTEIN YTVI-RELATED"/>
    <property type="match status" value="1"/>
</dbReference>
<feature type="transmembrane region" description="Helical" evidence="6">
    <location>
        <begin position="31"/>
        <end position="49"/>
    </location>
</feature>
<feature type="transmembrane region" description="Helical" evidence="6">
    <location>
        <begin position="322"/>
        <end position="344"/>
    </location>
</feature>
<dbReference type="EMBL" id="JACRTJ010000010">
    <property type="protein sequence ID" value="MBC8598425.1"/>
    <property type="molecule type" value="Genomic_DNA"/>
</dbReference>
<comment type="caution">
    <text evidence="7">The sequence shown here is derived from an EMBL/GenBank/DDBJ whole genome shotgun (WGS) entry which is preliminary data.</text>
</comment>
<reference evidence="7 8" key="1">
    <citation type="submission" date="2020-08" db="EMBL/GenBank/DDBJ databases">
        <title>Genome public.</title>
        <authorList>
            <person name="Liu C."/>
            <person name="Sun Q."/>
        </authorList>
    </citation>
    <scope>NUCLEOTIDE SEQUENCE [LARGE SCALE GENOMIC DNA]</scope>
    <source>
        <strain evidence="7 8">BX10</strain>
    </source>
</reference>
<gene>
    <name evidence="7" type="ORF">H8708_04125</name>
</gene>
<comment type="subcellular location">
    <subcellularLocation>
        <location evidence="1">Membrane</location>
        <topology evidence="1">Multi-pass membrane protein</topology>
    </subcellularLocation>
</comment>
<dbReference type="Pfam" id="PF01594">
    <property type="entry name" value="AI-2E_transport"/>
    <property type="match status" value="1"/>
</dbReference>
<name>A0ABR7NQN9_9FIRM</name>
<feature type="transmembrane region" description="Helical" evidence="6">
    <location>
        <begin position="69"/>
        <end position="89"/>
    </location>
</feature>
<feature type="transmembrane region" description="Helical" evidence="6">
    <location>
        <begin position="165"/>
        <end position="187"/>
    </location>
</feature>
<sequence>MGKPGKKLKKIFLILGITGAVYGGFKYLLPLVVPFLCAYLAALWLGPSVRYFERRLTIRLGGKERRIPAAVIGGAELLFMGAVLGWLFYLGSSRLLAQARLFMVRLPEWLSEADRILTGLFLSLEEKMGLMPESLVGLARELVRDASEAVRQASLPLLMTNSVSVLAWAVRAVVFLVLFFVAAVMTLEEMDEIREKKSGSIFHREFSVLGRRIASAGSAWFKTQLVIMAVTAMICTLGLTLLGNPYSVLLGLGIGLLDALPVFGTGAVLVPWGAFLLLERQWWRGAVLLFIYGLCYFIRQFLEAKLMGSRMGLSALETLFSMYVGLELFGVSGFFLGPVGLLIIEDLVKLYGEDGESR</sequence>
<dbReference type="RefSeq" id="WP_262427053.1">
    <property type="nucleotide sequence ID" value="NZ_JACRTJ010000010.1"/>
</dbReference>
<keyword evidence="4 6" id="KW-1133">Transmembrane helix</keyword>
<dbReference type="Proteomes" id="UP000647491">
    <property type="component" value="Unassembled WGS sequence"/>
</dbReference>
<keyword evidence="8" id="KW-1185">Reference proteome</keyword>
<evidence type="ECO:0000256" key="6">
    <source>
        <dbReference type="SAM" id="Phobius"/>
    </source>
</evidence>
<evidence type="ECO:0000256" key="4">
    <source>
        <dbReference type="ARBA" id="ARBA00022989"/>
    </source>
</evidence>
<evidence type="ECO:0000256" key="5">
    <source>
        <dbReference type="ARBA" id="ARBA00023136"/>
    </source>
</evidence>
<evidence type="ECO:0000256" key="2">
    <source>
        <dbReference type="ARBA" id="ARBA00009773"/>
    </source>
</evidence>
<dbReference type="InterPro" id="IPR002549">
    <property type="entry name" value="AI-2E-like"/>
</dbReference>
<dbReference type="PANTHER" id="PTHR21716">
    <property type="entry name" value="TRANSMEMBRANE PROTEIN"/>
    <property type="match status" value="1"/>
</dbReference>
<accession>A0ABR7NQN9</accession>
<feature type="transmembrane region" description="Helical" evidence="6">
    <location>
        <begin position="219"/>
        <end position="242"/>
    </location>
</feature>
<evidence type="ECO:0000313" key="7">
    <source>
        <dbReference type="EMBL" id="MBC8598425.1"/>
    </source>
</evidence>
<comment type="similarity">
    <text evidence="2">Belongs to the autoinducer-2 exporter (AI-2E) (TC 2.A.86) family.</text>
</comment>